<dbReference type="SUPFAM" id="SSF56436">
    <property type="entry name" value="C-type lectin-like"/>
    <property type="match status" value="1"/>
</dbReference>
<dbReference type="InterPro" id="IPR050801">
    <property type="entry name" value="Ca-Dep_Lectins_ImmuneDev"/>
</dbReference>
<reference evidence="2" key="1">
    <citation type="submission" date="2022-01" db="EMBL/GenBank/DDBJ databases">
        <authorList>
            <person name="Braso-Vives M."/>
        </authorList>
    </citation>
    <scope>NUCLEOTIDE SEQUENCE</scope>
</reference>
<organism evidence="2 3">
    <name type="scientific">Branchiostoma lanceolatum</name>
    <name type="common">Common lancelet</name>
    <name type="synonym">Amphioxus lanceolatum</name>
    <dbReference type="NCBI Taxonomy" id="7740"/>
    <lineage>
        <taxon>Eukaryota</taxon>
        <taxon>Metazoa</taxon>
        <taxon>Chordata</taxon>
        <taxon>Cephalochordata</taxon>
        <taxon>Leptocardii</taxon>
        <taxon>Amphioxiformes</taxon>
        <taxon>Branchiostomatidae</taxon>
        <taxon>Branchiostoma</taxon>
    </lineage>
</organism>
<sequence length="178" mass="20529">MLLVEGLMVQLRTRHGMHFLFLFSLYPVDGRVLRTCPAGFRLFQDQCFWFSPTPVRKNVAAAETDCDARGARLACVKDEETHNFLKMTIATTNRRPYWIGLSDRVVEGMWRHSDGTALGSFRPFRANSNFDTAWRDCVMMWPGSAYQWLYWNCRSPRNYICQKCGHGSTSQVPELSTS</sequence>
<dbReference type="Proteomes" id="UP000838412">
    <property type="component" value="Chromosome 3"/>
</dbReference>
<dbReference type="OrthoDB" id="6133475at2759"/>
<protein>
    <submittedName>
        <fullName evidence="2">CLEC4E protein</fullName>
    </submittedName>
</protein>
<evidence type="ECO:0000313" key="3">
    <source>
        <dbReference type="Proteomes" id="UP000838412"/>
    </source>
</evidence>
<dbReference type="CDD" id="cd00037">
    <property type="entry name" value="CLECT"/>
    <property type="match status" value="1"/>
</dbReference>
<dbReference type="Pfam" id="PF00059">
    <property type="entry name" value="Lectin_C"/>
    <property type="match status" value="1"/>
</dbReference>
<evidence type="ECO:0000313" key="2">
    <source>
        <dbReference type="EMBL" id="CAH1258062.1"/>
    </source>
</evidence>
<dbReference type="InterPro" id="IPR016187">
    <property type="entry name" value="CTDL_fold"/>
</dbReference>
<evidence type="ECO:0000259" key="1">
    <source>
        <dbReference type="PROSITE" id="PS50041"/>
    </source>
</evidence>
<dbReference type="SMART" id="SM00034">
    <property type="entry name" value="CLECT"/>
    <property type="match status" value="1"/>
</dbReference>
<dbReference type="PROSITE" id="PS50041">
    <property type="entry name" value="C_TYPE_LECTIN_2"/>
    <property type="match status" value="1"/>
</dbReference>
<dbReference type="InterPro" id="IPR001304">
    <property type="entry name" value="C-type_lectin-like"/>
</dbReference>
<accession>A0A8K0EN32</accession>
<dbReference type="InterPro" id="IPR016186">
    <property type="entry name" value="C-type_lectin-like/link_sf"/>
</dbReference>
<keyword evidence="3" id="KW-1185">Reference proteome</keyword>
<dbReference type="AlphaFoldDB" id="A0A8K0EN32"/>
<dbReference type="PANTHER" id="PTHR22801">
    <property type="entry name" value="LITHOSTATHINE"/>
    <property type="match status" value="1"/>
</dbReference>
<dbReference type="Gene3D" id="3.10.100.10">
    <property type="entry name" value="Mannose-Binding Protein A, subunit A"/>
    <property type="match status" value="1"/>
</dbReference>
<gene>
    <name evidence="2" type="primary">CLEC4E</name>
    <name evidence="2" type="ORF">BLAG_LOCUS15761</name>
</gene>
<feature type="domain" description="C-type lectin" evidence="1">
    <location>
        <begin position="43"/>
        <end position="162"/>
    </location>
</feature>
<dbReference type="EMBL" id="OV696688">
    <property type="protein sequence ID" value="CAH1258062.1"/>
    <property type="molecule type" value="Genomic_DNA"/>
</dbReference>
<name>A0A8K0EN32_BRALA</name>
<proteinExistence type="predicted"/>
<dbReference type="PANTHER" id="PTHR22801:SF63">
    <property type="entry name" value="C-TYPE LECTIN DOMAIN-CONTAINING PROTEIN"/>
    <property type="match status" value="1"/>
</dbReference>